<evidence type="ECO:0000256" key="4">
    <source>
        <dbReference type="ARBA" id="ARBA00022475"/>
    </source>
</evidence>
<dbReference type="GO" id="GO:0008324">
    <property type="term" value="F:monoatomic cation transmembrane transporter activity"/>
    <property type="evidence" value="ECO:0007669"/>
    <property type="project" value="InterPro"/>
</dbReference>
<feature type="transmembrane region" description="Helical" evidence="8">
    <location>
        <begin position="204"/>
        <end position="222"/>
    </location>
</feature>
<keyword evidence="7 8" id="KW-0472">Membrane</keyword>
<keyword evidence="5 8" id="KW-0812">Transmembrane</keyword>
<organism evidence="10 11">
    <name type="scientific">Labilithrix luteola</name>
    <dbReference type="NCBI Taxonomy" id="1391654"/>
    <lineage>
        <taxon>Bacteria</taxon>
        <taxon>Pseudomonadati</taxon>
        <taxon>Myxococcota</taxon>
        <taxon>Polyangia</taxon>
        <taxon>Polyangiales</taxon>
        <taxon>Labilitrichaceae</taxon>
        <taxon>Labilithrix</taxon>
    </lineage>
</organism>
<gene>
    <name evidence="10" type="ORF">AKJ09_03286</name>
</gene>
<comment type="subcellular location">
    <subcellularLocation>
        <location evidence="1">Cell membrane</location>
        <topology evidence="1">Multi-pass membrane protein</topology>
    </subcellularLocation>
</comment>
<reference evidence="10 11" key="1">
    <citation type="submission" date="2015-08" db="EMBL/GenBank/DDBJ databases">
        <authorList>
            <person name="Babu N.S."/>
            <person name="Beckwith C.J."/>
            <person name="Beseler K.G."/>
            <person name="Brison A."/>
            <person name="Carone J.V."/>
            <person name="Caskin T.P."/>
            <person name="Diamond M."/>
            <person name="Durham M.E."/>
            <person name="Foxe J.M."/>
            <person name="Go M."/>
            <person name="Henderson B.A."/>
            <person name="Jones I.B."/>
            <person name="McGettigan J.A."/>
            <person name="Micheletti S.J."/>
            <person name="Nasrallah M.E."/>
            <person name="Ortiz D."/>
            <person name="Piller C.R."/>
            <person name="Privatt S.R."/>
            <person name="Schneider S.L."/>
            <person name="Sharp S."/>
            <person name="Smith T.C."/>
            <person name="Stanton J.D."/>
            <person name="Ullery H.E."/>
            <person name="Wilson R.J."/>
            <person name="Serrano M.G."/>
            <person name="Buck G."/>
            <person name="Lee V."/>
            <person name="Wang Y."/>
            <person name="Carvalho R."/>
            <person name="Voegtly L."/>
            <person name="Shi R."/>
            <person name="Duckworth R."/>
            <person name="Johnson A."/>
            <person name="Loviza R."/>
            <person name="Walstead R."/>
            <person name="Shah Z."/>
            <person name="Kiflezghi M."/>
            <person name="Wade K."/>
            <person name="Ball S.L."/>
            <person name="Bradley K.W."/>
            <person name="Asai D.J."/>
            <person name="Bowman C.A."/>
            <person name="Russell D.A."/>
            <person name="Pope W.H."/>
            <person name="Jacobs-Sera D."/>
            <person name="Hendrix R.W."/>
            <person name="Hatfull G.F."/>
        </authorList>
    </citation>
    <scope>NUCLEOTIDE SEQUENCE [LARGE SCALE GENOMIC DNA]</scope>
    <source>
        <strain evidence="10 11">DSM 27648</strain>
    </source>
</reference>
<dbReference type="SUPFAM" id="SSF116726">
    <property type="entry name" value="TrkA C-terminal domain-like"/>
    <property type="match status" value="1"/>
</dbReference>
<keyword evidence="4" id="KW-1003">Cell membrane</keyword>
<evidence type="ECO:0000313" key="11">
    <source>
        <dbReference type="Proteomes" id="UP000064967"/>
    </source>
</evidence>
<dbReference type="InterPro" id="IPR036721">
    <property type="entry name" value="RCK_C_sf"/>
</dbReference>
<proteinExistence type="inferred from homology"/>
<evidence type="ECO:0000256" key="5">
    <source>
        <dbReference type="ARBA" id="ARBA00022692"/>
    </source>
</evidence>
<feature type="transmembrane region" description="Helical" evidence="8">
    <location>
        <begin position="525"/>
        <end position="545"/>
    </location>
</feature>
<dbReference type="InterPro" id="IPR006037">
    <property type="entry name" value="RCK_C"/>
</dbReference>
<evidence type="ECO:0000256" key="3">
    <source>
        <dbReference type="ARBA" id="ARBA00022448"/>
    </source>
</evidence>
<dbReference type="EMBL" id="CP012333">
    <property type="protein sequence ID" value="AKU96622.1"/>
    <property type="molecule type" value="Genomic_DNA"/>
</dbReference>
<name>A0A0K1PSX6_9BACT</name>
<feature type="domain" description="RCK C-terminal" evidence="9">
    <location>
        <begin position="254"/>
        <end position="340"/>
    </location>
</feature>
<evidence type="ECO:0000256" key="6">
    <source>
        <dbReference type="ARBA" id="ARBA00022989"/>
    </source>
</evidence>
<evidence type="ECO:0000256" key="1">
    <source>
        <dbReference type="ARBA" id="ARBA00004651"/>
    </source>
</evidence>
<sequence length="609" mass="63495">MGIVFGLGAMTAAYAQGTAGAEAAAPAPHPHGIFGSIISGLSHQPFITLFLLVAGGYALGAVKFKGITLGATASTLIIALAVSLWGAQRFGIQFNIPEFASTIFFNLFMFSVGMKVGPQFLTGLRRDAGKFIFMGLFIPALSLATIFAIRAIFHPAPGLVPGIFAGANTATPGIGAAQAAFTSGAAKLPAGTNVGEAMSNMSTAFAFTYCISMVLFIVLTKVPDMFGANTSKAAKEFEAKVGASSDSPLPGAGDEFFSTTLPLSRIPVTIRTYEIENPKLEGISLGQLRVAYPDVSVEQVFRGGQVMDARDEVVLKSHDEVTLYGQISRLIRAATQIGPEVYEHASHEMGAQTVDVVVHKGQAVGRKLGDLAKDVGHGLYLNAMFRAGDAIPHGPEVVVHKGDVLRVTGTRWRIKILEQETGSVIEPSLGTDIVTLALGLTLGALVGMITVHVGHIRLTLGAAVGLLLVGIALSTIRTRYPGLGGPYPEPARQLIEDLGLNVFIAILGINSGAGVIKAIQAGALTPILVGCMVVGFIPPIIAWFVGSKIMKMNLALLLGAVSGGRCNSAGMRASQEATHSTVPAISYPATFAISNIVLTLLSYVMAMVG</sequence>
<evidence type="ECO:0000256" key="2">
    <source>
        <dbReference type="ARBA" id="ARBA00009854"/>
    </source>
</evidence>
<feature type="transmembrane region" description="Helical" evidence="8">
    <location>
        <begin position="66"/>
        <end position="86"/>
    </location>
</feature>
<feature type="transmembrane region" description="Helical" evidence="8">
    <location>
        <begin position="33"/>
        <end position="59"/>
    </location>
</feature>
<dbReference type="PANTHER" id="PTHR30445:SF9">
    <property type="match status" value="1"/>
</dbReference>
<dbReference type="PANTHER" id="PTHR30445">
    <property type="entry name" value="K(+)_H(+) ANTIPORTER SUBUNIT KHTT"/>
    <property type="match status" value="1"/>
</dbReference>
<evidence type="ECO:0000256" key="8">
    <source>
        <dbReference type="SAM" id="Phobius"/>
    </source>
</evidence>
<keyword evidence="3" id="KW-0813">Transport</keyword>
<dbReference type="InterPro" id="IPR006512">
    <property type="entry name" value="YidE_YbjL"/>
</dbReference>
<dbReference type="PROSITE" id="PS51202">
    <property type="entry name" value="RCK_C"/>
    <property type="match status" value="2"/>
</dbReference>
<accession>A0A0K1PSX6</accession>
<dbReference type="Pfam" id="PF06826">
    <property type="entry name" value="Asp-Al_Ex"/>
    <property type="match status" value="2"/>
</dbReference>
<keyword evidence="11" id="KW-1185">Reference proteome</keyword>
<dbReference type="AlphaFoldDB" id="A0A0K1PSX6"/>
<feature type="transmembrane region" description="Helical" evidence="8">
    <location>
        <begin position="458"/>
        <end position="477"/>
    </location>
</feature>
<dbReference type="KEGG" id="llu:AKJ09_03286"/>
<dbReference type="Proteomes" id="UP000064967">
    <property type="component" value="Chromosome"/>
</dbReference>
<feature type="transmembrane region" description="Helical" evidence="8">
    <location>
        <begin position="131"/>
        <end position="153"/>
    </location>
</feature>
<evidence type="ECO:0000256" key="7">
    <source>
        <dbReference type="ARBA" id="ARBA00023136"/>
    </source>
</evidence>
<feature type="domain" description="RCK C-terminal" evidence="9">
    <location>
        <begin position="341"/>
        <end position="423"/>
    </location>
</feature>
<dbReference type="GO" id="GO:0005886">
    <property type="term" value="C:plasma membrane"/>
    <property type="evidence" value="ECO:0007669"/>
    <property type="project" value="UniProtKB-SubCell"/>
</dbReference>
<evidence type="ECO:0000259" key="9">
    <source>
        <dbReference type="PROSITE" id="PS51202"/>
    </source>
</evidence>
<dbReference type="InterPro" id="IPR050144">
    <property type="entry name" value="AAE_transporter"/>
</dbReference>
<dbReference type="NCBIfam" id="TIGR01625">
    <property type="entry name" value="YidE_YbjL_dupl"/>
    <property type="match status" value="1"/>
</dbReference>
<feature type="transmembrane region" description="Helical" evidence="8">
    <location>
        <begin position="585"/>
        <end position="606"/>
    </location>
</feature>
<feature type="transmembrane region" description="Helical" evidence="8">
    <location>
        <begin position="433"/>
        <end position="452"/>
    </location>
</feature>
<evidence type="ECO:0000313" key="10">
    <source>
        <dbReference type="EMBL" id="AKU96622.1"/>
    </source>
</evidence>
<comment type="similarity">
    <text evidence="2">Belongs to the AAE transporter (TC 2.A.81) family.</text>
</comment>
<feature type="transmembrane region" description="Helical" evidence="8">
    <location>
        <begin position="498"/>
        <end position="519"/>
    </location>
</feature>
<dbReference type="STRING" id="1391654.AKJ09_03286"/>
<dbReference type="GO" id="GO:0006813">
    <property type="term" value="P:potassium ion transport"/>
    <property type="evidence" value="ECO:0007669"/>
    <property type="project" value="InterPro"/>
</dbReference>
<protein>
    <submittedName>
        <fullName evidence="10">Putative transport protein</fullName>
    </submittedName>
</protein>
<keyword evidence="6 8" id="KW-1133">Transmembrane helix</keyword>